<evidence type="ECO:0000256" key="6">
    <source>
        <dbReference type="ARBA" id="ARBA00022840"/>
    </source>
</evidence>
<dbReference type="InterPro" id="IPR000719">
    <property type="entry name" value="Prot_kinase_dom"/>
</dbReference>
<feature type="domain" description="SH3" evidence="12">
    <location>
        <begin position="387"/>
        <end position="448"/>
    </location>
</feature>
<evidence type="ECO:0000313" key="15">
    <source>
        <dbReference type="EMBL" id="CAG9801338.1"/>
    </source>
</evidence>
<evidence type="ECO:0000256" key="10">
    <source>
        <dbReference type="PROSITE-ProRule" id="PRU10141"/>
    </source>
</evidence>
<evidence type="ECO:0000256" key="9">
    <source>
        <dbReference type="PROSITE-ProRule" id="PRU00192"/>
    </source>
</evidence>
<dbReference type="Gene3D" id="2.30.30.40">
    <property type="entry name" value="SH3 Domains"/>
    <property type="match status" value="1"/>
</dbReference>
<dbReference type="Proteomes" id="UP001153620">
    <property type="component" value="Chromosome 1"/>
</dbReference>
<protein>
    <recommendedName>
        <fullName evidence="1">non-specific protein-tyrosine kinase</fullName>
        <ecNumber evidence="1">2.7.10.2</ecNumber>
    </recommendedName>
</protein>
<evidence type="ECO:0000256" key="11">
    <source>
        <dbReference type="SAM" id="MobiDB-lite"/>
    </source>
</evidence>
<gene>
    <name evidence="15" type="ORF">CHIRRI_LOCUS4269</name>
</gene>
<keyword evidence="5" id="KW-0418">Kinase</keyword>
<feature type="compositionally biased region" description="Polar residues" evidence="11">
    <location>
        <begin position="1000"/>
        <end position="1022"/>
    </location>
</feature>
<evidence type="ECO:0000256" key="5">
    <source>
        <dbReference type="ARBA" id="ARBA00022777"/>
    </source>
</evidence>
<dbReference type="CDD" id="cd05040">
    <property type="entry name" value="PTKc_Ack_like"/>
    <property type="match status" value="1"/>
</dbReference>
<evidence type="ECO:0000259" key="14">
    <source>
        <dbReference type="PROSITE" id="PS50108"/>
    </source>
</evidence>
<dbReference type="PANTHER" id="PTHR24418">
    <property type="entry name" value="TYROSINE-PROTEIN KINASE"/>
    <property type="match status" value="1"/>
</dbReference>
<dbReference type="FunFam" id="1.10.510.10:FF:000521">
    <property type="entry name" value="Tyrosine-protein kinase pr2"/>
    <property type="match status" value="1"/>
</dbReference>
<name>A0A9N9RQI6_9DIPT</name>
<dbReference type="OrthoDB" id="4062651at2759"/>
<dbReference type="SUPFAM" id="SSF50044">
    <property type="entry name" value="SH3-domain"/>
    <property type="match status" value="1"/>
</dbReference>
<keyword evidence="6 10" id="KW-0067">ATP-binding</keyword>
<organism evidence="15 16">
    <name type="scientific">Chironomus riparius</name>
    <dbReference type="NCBI Taxonomy" id="315576"/>
    <lineage>
        <taxon>Eukaryota</taxon>
        <taxon>Metazoa</taxon>
        <taxon>Ecdysozoa</taxon>
        <taxon>Arthropoda</taxon>
        <taxon>Hexapoda</taxon>
        <taxon>Insecta</taxon>
        <taxon>Pterygota</taxon>
        <taxon>Neoptera</taxon>
        <taxon>Endopterygota</taxon>
        <taxon>Diptera</taxon>
        <taxon>Nematocera</taxon>
        <taxon>Chironomoidea</taxon>
        <taxon>Chironomidae</taxon>
        <taxon>Chironominae</taxon>
        <taxon>Chironomus</taxon>
    </lineage>
</organism>
<feature type="compositionally biased region" description="Low complexity" evidence="11">
    <location>
        <begin position="1208"/>
        <end position="1222"/>
    </location>
</feature>
<evidence type="ECO:0000256" key="7">
    <source>
        <dbReference type="ARBA" id="ARBA00023137"/>
    </source>
</evidence>
<dbReference type="InterPro" id="IPR001245">
    <property type="entry name" value="Ser-Thr/Tyr_kinase_cat_dom"/>
</dbReference>
<dbReference type="PROSITE" id="PS50002">
    <property type="entry name" value="SH3"/>
    <property type="match status" value="1"/>
</dbReference>
<feature type="compositionally biased region" description="Low complexity" evidence="11">
    <location>
        <begin position="960"/>
        <end position="976"/>
    </location>
</feature>
<evidence type="ECO:0000256" key="4">
    <source>
        <dbReference type="ARBA" id="ARBA00022741"/>
    </source>
</evidence>
<feature type="domain" description="Protein kinase" evidence="13">
    <location>
        <begin position="121"/>
        <end position="387"/>
    </location>
</feature>
<dbReference type="SUPFAM" id="SSF56112">
    <property type="entry name" value="Protein kinase-like (PK-like)"/>
    <property type="match status" value="1"/>
</dbReference>
<dbReference type="GO" id="GO:0005524">
    <property type="term" value="F:ATP binding"/>
    <property type="evidence" value="ECO:0007669"/>
    <property type="project" value="UniProtKB-UniRule"/>
</dbReference>
<dbReference type="EMBL" id="OU895877">
    <property type="protein sequence ID" value="CAG9801338.1"/>
    <property type="molecule type" value="Genomic_DNA"/>
</dbReference>
<dbReference type="Pfam" id="PF22931">
    <property type="entry name" value="SAM_TNK"/>
    <property type="match status" value="1"/>
</dbReference>
<dbReference type="Pfam" id="PF07714">
    <property type="entry name" value="PK_Tyr_Ser-Thr"/>
    <property type="match status" value="1"/>
</dbReference>
<dbReference type="InterPro" id="IPR050198">
    <property type="entry name" value="Non-receptor_tyrosine_kinases"/>
</dbReference>
<dbReference type="CDD" id="cd09539">
    <property type="entry name" value="SAM_TNK-like"/>
    <property type="match status" value="1"/>
</dbReference>
<dbReference type="InterPro" id="IPR011009">
    <property type="entry name" value="Kinase-like_dom_sf"/>
</dbReference>
<dbReference type="SMART" id="SM00285">
    <property type="entry name" value="PBD"/>
    <property type="match status" value="1"/>
</dbReference>
<feature type="region of interest" description="Disordered" evidence="11">
    <location>
        <begin position="960"/>
        <end position="1026"/>
    </location>
</feature>
<feature type="compositionally biased region" description="Basic residues" evidence="11">
    <location>
        <begin position="1185"/>
        <end position="1199"/>
    </location>
</feature>
<keyword evidence="7" id="KW-0829">Tyrosine-protein kinase</keyword>
<dbReference type="GO" id="GO:0004715">
    <property type="term" value="F:non-membrane spanning protein tyrosine kinase activity"/>
    <property type="evidence" value="ECO:0007669"/>
    <property type="project" value="UniProtKB-EC"/>
</dbReference>
<dbReference type="InterPro" id="IPR017441">
    <property type="entry name" value="Protein_kinase_ATP_BS"/>
</dbReference>
<feature type="region of interest" description="Disordered" evidence="11">
    <location>
        <begin position="1476"/>
        <end position="1508"/>
    </location>
</feature>
<feature type="domain" description="CRIB" evidence="14">
    <location>
        <begin position="485"/>
        <end position="499"/>
    </location>
</feature>
<evidence type="ECO:0000313" key="16">
    <source>
        <dbReference type="Proteomes" id="UP001153620"/>
    </source>
</evidence>
<dbReference type="InterPro" id="IPR008266">
    <property type="entry name" value="Tyr_kinase_AS"/>
</dbReference>
<dbReference type="Gene3D" id="1.10.510.10">
    <property type="entry name" value="Transferase(Phosphotransferase) domain 1"/>
    <property type="match status" value="1"/>
</dbReference>
<dbReference type="SMART" id="SM00219">
    <property type="entry name" value="TyrKc"/>
    <property type="match status" value="1"/>
</dbReference>
<comment type="catalytic activity">
    <reaction evidence="8">
        <text>L-threonyl-[protein] + ATP = O-phospho-L-threonyl-[protein] + ADP + H(+)</text>
        <dbReference type="Rhea" id="RHEA:46608"/>
        <dbReference type="Rhea" id="RHEA-COMP:11060"/>
        <dbReference type="Rhea" id="RHEA-COMP:11605"/>
        <dbReference type="ChEBI" id="CHEBI:15378"/>
        <dbReference type="ChEBI" id="CHEBI:30013"/>
        <dbReference type="ChEBI" id="CHEBI:30616"/>
        <dbReference type="ChEBI" id="CHEBI:61977"/>
        <dbReference type="ChEBI" id="CHEBI:456216"/>
        <dbReference type="EC" id="2.7.11.1"/>
    </reaction>
</comment>
<dbReference type="PROSITE" id="PS50011">
    <property type="entry name" value="PROTEIN_KINASE_DOM"/>
    <property type="match status" value="1"/>
</dbReference>
<feature type="binding site" evidence="10">
    <location>
        <position position="152"/>
    </location>
    <ligand>
        <name>ATP</name>
        <dbReference type="ChEBI" id="CHEBI:30616"/>
    </ligand>
</feature>
<accession>A0A9N9RQI6</accession>
<dbReference type="PROSITE" id="PS00107">
    <property type="entry name" value="PROTEIN_KINASE_ATP"/>
    <property type="match status" value="1"/>
</dbReference>
<reference evidence="15" key="2">
    <citation type="submission" date="2022-10" db="EMBL/GenBank/DDBJ databases">
        <authorList>
            <consortium name="ENA_rothamsted_submissions"/>
            <consortium name="culmorum"/>
            <person name="King R."/>
        </authorList>
    </citation>
    <scope>NUCLEOTIDE SEQUENCE</scope>
</reference>
<feature type="region of interest" description="Disordered" evidence="11">
    <location>
        <begin position="1185"/>
        <end position="1224"/>
    </location>
</feature>
<dbReference type="InterPro" id="IPR001452">
    <property type="entry name" value="SH3_domain"/>
</dbReference>
<dbReference type="PRINTS" id="PR00109">
    <property type="entry name" value="TYRKINASE"/>
</dbReference>
<evidence type="ECO:0000256" key="8">
    <source>
        <dbReference type="ARBA" id="ARBA00047899"/>
    </source>
</evidence>
<dbReference type="InterPro" id="IPR036028">
    <property type="entry name" value="SH3-like_dom_sf"/>
</dbReference>
<dbReference type="PROSITE" id="PS00109">
    <property type="entry name" value="PROTEIN_KINASE_TYR"/>
    <property type="match status" value="1"/>
</dbReference>
<dbReference type="InterPro" id="IPR049587">
    <property type="entry name" value="TNK-like_SAM"/>
</dbReference>
<keyword evidence="3" id="KW-0808">Transferase</keyword>
<evidence type="ECO:0000256" key="2">
    <source>
        <dbReference type="ARBA" id="ARBA00022443"/>
    </source>
</evidence>
<keyword evidence="16" id="KW-1185">Reference proteome</keyword>
<keyword evidence="2 9" id="KW-0728">SH3 domain</keyword>
<dbReference type="GO" id="GO:0009792">
    <property type="term" value="P:embryo development ending in birth or egg hatching"/>
    <property type="evidence" value="ECO:0007669"/>
    <property type="project" value="UniProtKB-ARBA"/>
</dbReference>
<evidence type="ECO:0000256" key="1">
    <source>
        <dbReference type="ARBA" id="ARBA00011903"/>
    </source>
</evidence>
<sequence length="1508" mass="172269">MDEKQNLPDLYEFLVEAELQQYYTSLKNELKITAIHQIKYATDQDFRTIGFSRPEIRRLHKFYDKYCSQGYLSKIKRLLQTPVVNKRDELINHNATLDVMKVPSSPNKLPTNKHIIPLDSISVNKQLGNGEFGIVQQGVWTNGNERIQVAIKCLCRERMQSNPMEFLKEAAIMHSIDHENIVRLYGVVLSTDSLMLVTELAPLRSLLECLKDNDLRVKFLTVPVLCDFALQICNGMMYLENNRFVHRDLACRNILVFNKNKVKISDFGLSRALGVGKDYYKTNFNVNLKLPIAWCSAECVNYLKFTSASDVWAYGVCLWEMFSYGFQPWPAFTGQQILEAIDKPNFQRLEKPEVCPKEYYALMLKCWSHEPHDRPKFVEIYRLLPDMKPEQLKTVTQCIDLKKEHLAYRQGDIITVLDKATNSPYWLGVLHNGRCGLFNPANTVAHIESLPSSSSNGIQNQNSTGSFIRNTLERNSKRKLKTDMISSPQNDFKHTGHVGIDGAYFGNVAFLSNTQTYNKLPRQVVTPYKPSEDLEQLLPPTPTSIQTNGSTYFSESTNLLPAHQVSDNHRHLHQSNGNLNNDSLSSDFQRITSSTRPVSAAFNDSNPFAQSDHQMWTTEMGKNFSSLPTEQKLWDTQDSHEPHDYHEISDDEMQNKVFDFGPSLLDEMDFMFRSMSTSGGDSSHGPPLTPNFDNVNKRNELTELNSKLSRKNSSSGVTAAATYKSKKKASTVKLISVKDEKMLNQAIEFANEMSARSMTDLDQNQSTQSPKRKFSFRFPHMSHSANNERDGSSLTNHLNGNAFTQQQNMNYKDRKNFSEVAKNAPDLQRFRSLNEIESTREPRDFRIPIFDKKSSDFCFEKSREILSKPLNFSIDSVTLDQKLSDKKTRDIIGENLLDIEKTLNALNLDFMQAFNELEKTDSAETLFGENFLLENNLKTLSNNFNKKTFTNDIDNISSKINNNTNNNNSSNNINSNNHKKSASRDYYSPLEKHSDKSFSPKDSQSQKTTPSSYSPQENTATSRGAGFFNYPKARNIFLSPTKRMFNNQTNFTANKFEDTIQSQPRQRSMSFTDNFEIKSPGVITKPSNLTKMNLKSMEVRKTSSLDEEYGNRSLFLPSKSQLMAEKPRNVITYKPKSVRARNLRRLSYNPINMIDSSSSTSESDLDKSMAHSECDIRSKMYSSRFQKRRQRYLNKKSHKTAQGGYYRSENSQYSNSSNQNVNGREKLYGSNASIKSAPHYNYITDRKKFLNEDLSGGRGCGGDDKITLSSSDIDSDEDFNNSVNDNRKNLINKDTRTLTPTPQPVQFTSNFNNIYEFVGKCFNRNFGSSTSNSSNGQQQQKSITQSAIQQAQQFLQNDYRNYTKRGNKISNSNLDLLYTDFDVTKLTGKSPTTQSYFDIIDYPGMSGKKSVSTILRESNVTGANINIKSSAFQWPDKIHGSTVKQNDLIWQLQQQHEQDIKEKEERHKQQRNLLMENLKMKKSAYSTTSSSTESLNYRQNYMPPSPAP</sequence>
<evidence type="ECO:0000259" key="12">
    <source>
        <dbReference type="PROSITE" id="PS50002"/>
    </source>
</evidence>
<evidence type="ECO:0000259" key="13">
    <source>
        <dbReference type="PROSITE" id="PS50011"/>
    </source>
</evidence>
<dbReference type="InterPro" id="IPR020635">
    <property type="entry name" value="Tyr_kinase_cat_dom"/>
</dbReference>
<dbReference type="GO" id="GO:0004674">
    <property type="term" value="F:protein serine/threonine kinase activity"/>
    <property type="evidence" value="ECO:0007669"/>
    <property type="project" value="UniProtKB-EC"/>
</dbReference>
<dbReference type="EC" id="2.7.10.2" evidence="1"/>
<keyword evidence="4 10" id="KW-0547">Nucleotide-binding</keyword>
<proteinExistence type="predicted"/>
<dbReference type="PROSITE" id="PS50108">
    <property type="entry name" value="CRIB"/>
    <property type="match status" value="1"/>
</dbReference>
<dbReference type="InterPro" id="IPR055175">
    <property type="entry name" value="ACK/TNK-like_SAM"/>
</dbReference>
<dbReference type="GO" id="GO:0002009">
    <property type="term" value="P:morphogenesis of an epithelium"/>
    <property type="evidence" value="ECO:0007669"/>
    <property type="project" value="UniProtKB-ARBA"/>
</dbReference>
<feature type="compositionally biased region" description="Basic and acidic residues" evidence="11">
    <location>
        <begin position="990"/>
        <end position="999"/>
    </location>
</feature>
<dbReference type="CDD" id="cd00132">
    <property type="entry name" value="CRIB"/>
    <property type="match status" value="1"/>
</dbReference>
<evidence type="ECO:0000256" key="3">
    <source>
        <dbReference type="ARBA" id="ARBA00022679"/>
    </source>
</evidence>
<reference evidence="15" key="1">
    <citation type="submission" date="2022-01" db="EMBL/GenBank/DDBJ databases">
        <authorList>
            <person name="King R."/>
        </authorList>
    </citation>
    <scope>NUCLEOTIDE SEQUENCE</scope>
</reference>
<dbReference type="FunFam" id="2.30.30.40:FF:000249">
    <property type="entry name" value="Activated Cdc42 kinase-like"/>
    <property type="match status" value="1"/>
</dbReference>
<feature type="region of interest" description="Disordered" evidence="11">
    <location>
        <begin position="676"/>
        <end position="695"/>
    </location>
</feature>
<dbReference type="InterPro" id="IPR000095">
    <property type="entry name" value="CRIB_dom"/>
</dbReference>